<dbReference type="PaxDb" id="1435377-SUSAZ_08145"/>
<dbReference type="RefSeq" id="WP_015385663.1">
    <property type="nucleotide sequence ID" value="NZ_BHWZ01000004.1"/>
</dbReference>
<evidence type="ECO:0000256" key="1">
    <source>
        <dbReference type="SAM" id="Phobius"/>
    </source>
</evidence>
<sequence>MIGRIIKAVGGQESKVKSSDWKVDLAVILGAIAVMGVALAILAIFAPEIAPYYQQFPPSYAP</sequence>
<dbReference type="Proteomes" id="UP000060043">
    <property type="component" value="Chromosome"/>
</dbReference>
<keyword evidence="1" id="KW-1133">Transmembrane helix</keyword>
<keyword evidence="1" id="KW-0812">Transmembrane</keyword>
<keyword evidence="1" id="KW-0472">Membrane</keyword>
<feature type="transmembrane region" description="Helical" evidence="1">
    <location>
        <begin position="25"/>
        <end position="46"/>
    </location>
</feature>
<gene>
    <name evidence="2" type="ORF">ATY89_09540</name>
    <name evidence="3" type="ORF">ATZ20_00950</name>
</gene>
<dbReference type="AlphaFoldDB" id="A0A0U2Y5I1"/>
<evidence type="ECO:0000313" key="5">
    <source>
        <dbReference type="Proteomes" id="UP000065473"/>
    </source>
</evidence>
<dbReference type="Proteomes" id="UP000065473">
    <property type="component" value="Chromosome"/>
</dbReference>
<protein>
    <submittedName>
        <fullName evidence="3">Uncharacterized protein</fullName>
    </submittedName>
</protein>
<dbReference type="EMBL" id="CP013694">
    <property type="protein sequence ID" value="ALU30155.1"/>
    <property type="molecule type" value="Genomic_DNA"/>
</dbReference>
<accession>A0A0U2Y5I1</accession>
<name>A0A0U2Y5I1_9CREN</name>
<evidence type="ECO:0000313" key="4">
    <source>
        <dbReference type="Proteomes" id="UP000060043"/>
    </source>
</evidence>
<dbReference type="GeneID" id="14552210"/>
<evidence type="ECO:0000313" key="3">
    <source>
        <dbReference type="EMBL" id="ALU30849.1"/>
    </source>
</evidence>
<proteinExistence type="predicted"/>
<dbReference type="EMBL" id="CP013695">
    <property type="protein sequence ID" value="ALU30849.1"/>
    <property type="molecule type" value="Genomic_DNA"/>
</dbReference>
<reference evidence="4 5" key="1">
    <citation type="submission" date="2015-12" db="EMBL/GenBank/DDBJ databases">
        <title>A stable core within a dynamic pangenome in Sulfolobus acidocaldarius.</title>
        <authorList>
            <person name="Anderson R."/>
            <person name="Kouris A."/>
            <person name="Seward C."/>
            <person name="Campbell K."/>
            <person name="Whitaker R."/>
        </authorList>
    </citation>
    <scope>NUCLEOTIDE SEQUENCE [LARGE SCALE GENOMIC DNA]</scope>
    <source>
        <strain evidence="2 5">GG12-C01-09</strain>
        <strain evidence="3 4">NG05B_CO5_07</strain>
    </source>
</reference>
<evidence type="ECO:0000313" key="2">
    <source>
        <dbReference type="EMBL" id="ALU30155.1"/>
    </source>
</evidence>
<organism evidence="3 4">
    <name type="scientific">Sulfolobus acidocaldarius</name>
    <dbReference type="NCBI Taxonomy" id="2285"/>
    <lineage>
        <taxon>Archaea</taxon>
        <taxon>Thermoproteota</taxon>
        <taxon>Thermoprotei</taxon>
        <taxon>Sulfolobales</taxon>
        <taxon>Sulfolobaceae</taxon>
        <taxon>Sulfolobus</taxon>
    </lineage>
</organism>